<evidence type="ECO:0000256" key="2">
    <source>
        <dbReference type="ARBA" id="ARBA00022692"/>
    </source>
</evidence>
<evidence type="ECO:0000256" key="9">
    <source>
        <dbReference type="ARBA" id="ARBA00023182"/>
    </source>
</evidence>
<dbReference type="FunFam" id="3.10.320.10:FF:000001">
    <property type="entry name" value="HLA class II histocompatibility antigen, DRB1-1 beta chain"/>
    <property type="match status" value="1"/>
</dbReference>
<keyword evidence="3" id="KW-0391">Immunity</keyword>
<feature type="domain" description="MHC class II beta chain N-terminal" evidence="10">
    <location>
        <begin position="18"/>
        <end position="92"/>
    </location>
</feature>
<dbReference type="SUPFAM" id="SSF54452">
    <property type="entry name" value="MHC antigen-recognition domain"/>
    <property type="match status" value="1"/>
</dbReference>
<evidence type="ECO:0000313" key="12">
    <source>
        <dbReference type="Proteomes" id="UP000549091"/>
    </source>
</evidence>
<dbReference type="PANTHER" id="PTHR19944">
    <property type="entry name" value="MHC CLASS II-RELATED"/>
    <property type="match status" value="1"/>
</dbReference>
<keyword evidence="6" id="KW-0472">Membrane</keyword>
<dbReference type="InterPro" id="IPR011162">
    <property type="entry name" value="MHC_I/II-like_Ag-recog"/>
</dbReference>
<dbReference type="PANTHER" id="PTHR19944:SF99">
    <property type="entry name" value="HLA CLASS II HISTOCOMPATIBILITY ANTIGEN, DRB1 BETA CHAIN"/>
    <property type="match status" value="1"/>
</dbReference>
<evidence type="ECO:0000256" key="8">
    <source>
        <dbReference type="ARBA" id="ARBA00023180"/>
    </source>
</evidence>
<keyword evidence="12" id="KW-1185">Reference proteome</keyword>
<keyword evidence="4" id="KW-1133">Transmembrane helix</keyword>
<keyword evidence="5" id="KW-1064">Adaptive immunity</keyword>
<evidence type="ECO:0000256" key="4">
    <source>
        <dbReference type="ARBA" id="ARBA00022989"/>
    </source>
</evidence>
<keyword evidence="9" id="KW-0491">MHC II</keyword>
<evidence type="ECO:0000259" key="10">
    <source>
        <dbReference type="SMART" id="SM00921"/>
    </source>
</evidence>
<gene>
    <name evidence="11" type="primary">Hb2l_2</name>
    <name evidence="11" type="ORF">NESACU_R16280</name>
</gene>
<sequence length="98" mass="11319">PPELCAALTGVFPWMGKLECHFLNGTEKVKFVQRSIYNREQFLMFDSDVGHFVGFAPYGERNAKRWNSDPNLLEVYQAAVDRYCRHNSEVSTPFSAER</sequence>
<keyword evidence="7" id="KW-1015">Disulfide bond</keyword>
<comment type="subcellular location">
    <subcellularLocation>
        <location evidence="1">Membrane</location>
        <topology evidence="1">Single-pass type I membrane protein</topology>
    </subcellularLocation>
</comment>
<dbReference type="InterPro" id="IPR050160">
    <property type="entry name" value="MHC/Immunoglobulin"/>
</dbReference>
<dbReference type="GO" id="GO:0002504">
    <property type="term" value="P:antigen processing and presentation of peptide or polysaccharide antigen via MHC class II"/>
    <property type="evidence" value="ECO:0007669"/>
    <property type="project" value="UniProtKB-KW"/>
</dbReference>
<dbReference type="Gene3D" id="3.10.320.10">
    <property type="entry name" value="Class II Histocompatibility Antigen, M Beta Chain, Chain B, domain 1"/>
    <property type="match status" value="1"/>
</dbReference>
<dbReference type="SMART" id="SM00921">
    <property type="entry name" value="MHC_II_beta"/>
    <property type="match status" value="1"/>
</dbReference>
<evidence type="ECO:0000256" key="3">
    <source>
        <dbReference type="ARBA" id="ARBA00022859"/>
    </source>
</evidence>
<evidence type="ECO:0000256" key="7">
    <source>
        <dbReference type="ARBA" id="ARBA00023157"/>
    </source>
</evidence>
<name>A0A7K7SAL7_9PASS</name>
<keyword evidence="8" id="KW-0325">Glycoprotein</keyword>
<dbReference type="EMBL" id="VZSU01003187">
    <property type="protein sequence ID" value="NXA01508.1"/>
    <property type="molecule type" value="Genomic_DNA"/>
</dbReference>
<evidence type="ECO:0000256" key="1">
    <source>
        <dbReference type="ARBA" id="ARBA00004479"/>
    </source>
</evidence>
<organism evidence="11 12">
    <name type="scientific">Nesospiza acunhae</name>
    <dbReference type="NCBI Taxonomy" id="381881"/>
    <lineage>
        <taxon>Eukaryota</taxon>
        <taxon>Metazoa</taxon>
        <taxon>Chordata</taxon>
        <taxon>Craniata</taxon>
        <taxon>Vertebrata</taxon>
        <taxon>Euteleostomi</taxon>
        <taxon>Archelosauria</taxon>
        <taxon>Archosauria</taxon>
        <taxon>Dinosauria</taxon>
        <taxon>Saurischia</taxon>
        <taxon>Theropoda</taxon>
        <taxon>Coelurosauria</taxon>
        <taxon>Aves</taxon>
        <taxon>Neognathae</taxon>
        <taxon>Neoaves</taxon>
        <taxon>Telluraves</taxon>
        <taxon>Australaves</taxon>
        <taxon>Passeriformes</taxon>
        <taxon>Thraupidae</taxon>
        <taxon>Nesospiza</taxon>
    </lineage>
</organism>
<protein>
    <submittedName>
        <fullName evidence="11">HB2L protein</fullName>
    </submittedName>
</protein>
<feature type="non-terminal residue" evidence="11">
    <location>
        <position position="1"/>
    </location>
</feature>
<evidence type="ECO:0000313" key="11">
    <source>
        <dbReference type="EMBL" id="NXA01508.1"/>
    </source>
</evidence>
<dbReference type="AlphaFoldDB" id="A0A7K7SAL7"/>
<feature type="non-terminal residue" evidence="11">
    <location>
        <position position="98"/>
    </location>
</feature>
<evidence type="ECO:0000256" key="6">
    <source>
        <dbReference type="ARBA" id="ARBA00023136"/>
    </source>
</evidence>
<dbReference type="Pfam" id="PF00969">
    <property type="entry name" value="MHC_II_beta"/>
    <property type="match status" value="1"/>
</dbReference>
<comment type="caution">
    <text evidence="11">The sequence shown here is derived from an EMBL/GenBank/DDBJ whole genome shotgun (WGS) entry which is preliminary data.</text>
</comment>
<dbReference type="Proteomes" id="UP000549091">
    <property type="component" value="Unassembled WGS sequence"/>
</dbReference>
<keyword evidence="2" id="KW-0812">Transmembrane</keyword>
<dbReference type="GO" id="GO:0002250">
    <property type="term" value="P:adaptive immune response"/>
    <property type="evidence" value="ECO:0007669"/>
    <property type="project" value="UniProtKB-KW"/>
</dbReference>
<reference evidence="11 12" key="1">
    <citation type="submission" date="2019-09" db="EMBL/GenBank/DDBJ databases">
        <title>Bird 10,000 Genomes (B10K) Project - Family phase.</title>
        <authorList>
            <person name="Zhang G."/>
        </authorList>
    </citation>
    <scope>NUCLEOTIDE SEQUENCE [LARGE SCALE GENOMIC DNA]</scope>
    <source>
        <strain evidence="11">OUT-0053</strain>
        <tissue evidence="11">Muscle</tissue>
    </source>
</reference>
<dbReference type="GO" id="GO:0042613">
    <property type="term" value="C:MHC class II protein complex"/>
    <property type="evidence" value="ECO:0007669"/>
    <property type="project" value="UniProtKB-KW"/>
</dbReference>
<accession>A0A7K7SAL7</accession>
<dbReference type="InterPro" id="IPR014745">
    <property type="entry name" value="MHC_II_a/b_N"/>
</dbReference>
<evidence type="ECO:0000256" key="5">
    <source>
        <dbReference type="ARBA" id="ARBA00023130"/>
    </source>
</evidence>
<proteinExistence type="predicted"/>
<dbReference type="InterPro" id="IPR000353">
    <property type="entry name" value="MHC_II_b_N"/>
</dbReference>